<dbReference type="Proteomes" id="UP000247459">
    <property type="component" value="Unassembled WGS sequence"/>
</dbReference>
<sequence length="218" mass="24187">MQTLSADELLDRDNHAWEELKELLDNGQNTYEYVSARPEDGADTLYRLQVSTKSYLGAVAYETEGMVIDHGWITLLGAGGESVFGSLTSWNGVSDEPCVKALEGMMVVAYDVAGGFFALDTGKFGGTGEIYYYAPDALEWESTELVYSEFLNWLADGDLQQFYQTFRWDGWQSDLGQLQRGQVFAYYPPLWTKEGSGEGSSKAPVSVEEAWKAAQDGN</sequence>
<feature type="region of interest" description="Disordered" evidence="1">
    <location>
        <begin position="194"/>
        <end position="218"/>
    </location>
</feature>
<protein>
    <recommendedName>
        <fullName evidence="4">Sugar phosphate permease</fullName>
    </recommendedName>
</protein>
<proteinExistence type="predicted"/>
<dbReference type="Pfam" id="PF10946">
    <property type="entry name" value="DUF2625"/>
    <property type="match status" value="1"/>
</dbReference>
<dbReference type="RefSeq" id="WP_110821906.1">
    <property type="nucleotide sequence ID" value="NZ_PRLG01000028.1"/>
</dbReference>
<name>A0A2W0CGH1_9BACL</name>
<organism evidence="2 3">
    <name type="scientific">Paenibacillus illinoisensis</name>
    <dbReference type="NCBI Taxonomy" id="59845"/>
    <lineage>
        <taxon>Bacteria</taxon>
        <taxon>Bacillati</taxon>
        <taxon>Bacillota</taxon>
        <taxon>Bacilli</taxon>
        <taxon>Bacillales</taxon>
        <taxon>Paenibacillaceae</taxon>
        <taxon>Paenibacillus</taxon>
    </lineage>
</organism>
<evidence type="ECO:0000313" key="3">
    <source>
        <dbReference type="Proteomes" id="UP000247459"/>
    </source>
</evidence>
<dbReference type="InterPro" id="IPR021239">
    <property type="entry name" value="DUF2625"/>
</dbReference>
<accession>A0A2W0CGH1</accession>
<comment type="caution">
    <text evidence="2">The sequence shown here is derived from an EMBL/GenBank/DDBJ whole genome shotgun (WGS) entry which is preliminary data.</text>
</comment>
<dbReference type="AlphaFoldDB" id="A0A2W0CGH1"/>
<reference evidence="2 3" key="1">
    <citation type="submission" date="2018-01" db="EMBL/GenBank/DDBJ databases">
        <title>Genome sequence of the PGP bacterium Paenibacillus illinoisensis E3.</title>
        <authorList>
            <person name="Rolli E."/>
            <person name="Marasco R."/>
            <person name="Bessem C."/>
            <person name="Michoud G."/>
            <person name="Gaiarsa S."/>
            <person name="Borin S."/>
            <person name="Daffonchio D."/>
        </authorList>
    </citation>
    <scope>NUCLEOTIDE SEQUENCE [LARGE SCALE GENOMIC DNA]</scope>
    <source>
        <strain evidence="2 3">E3</strain>
    </source>
</reference>
<dbReference type="OrthoDB" id="1550811at2"/>
<evidence type="ECO:0000313" key="2">
    <source>
        <dbReference type="EMBL" id="PYY26938.1"/>
    </source>
</evidence>
<evidence type="ECO:0008006" key="4">
    <source>
        <dbReference type="Google" id="ProtNLM"/>
    </source>
</evidence>
<evidence type="ECO:0000256" key="1">
    <source>
        <dbReference type="SAM" id="MobiDB-lite"/>
    </source>
</evidence>
<dbReference type="EMBL" id="PRLG01000028">
    <property type="protein sequence ID" value="PYY26938.1"/>
    <property type="molecule type" value="Genomic_DNA"/>
</dbReference>
<gene>
    <name evidence="2" type="ORF">PIL02S_05114</name>
</gene>